<dbReference type="GO" id="GO:0047493">
    <property type="term" value="F:ceramide cholinephosphotransferase activity"/>
    <property type="evidence" value="ECO:0007669"/>
    <property type="project" value="TreeGrafter"/>
</dbReference>
<dbReference type="GO" id="GO:0000139">
    <property type="term" value="C:Golgi membrane"/>
    <property type="evidence" value="ECO:0007669"/>
    <property type="project" value="TreeGrafter"/>
</dbReference>
<dbReference type="GO" id="GO:0033188">
    <property type="term" value="F:sphingomyelin synthase activity"/>
    <property type="evidence" value="ECO:0007669"/>
    <property type="project" value="TreeGrafter"/>
</dbReference>
<protein>
    <submittedName>
        <fullName evidence="2">Uncharacterized protein</fullName>
    </submittedName>
</protein>
<keyword evidence="1" id="KW-0812">Transmembrane</keyword>
<dbReference type="PANTHER" id="PTHR21290">
    <property type="entry name" value="SPHINGOMYELIN SYNTHETASE"/>
    <property type="match status" value="1"/>
</dbReference>
<dbReference type="InterPro" id="IPR045221">
    <property type="entry name" value="Sphingomyelin_synth-like"/>
</dbReference>
<gene>
    <name evidence="2" type="ORF">K2173_024048</name>
</gene>
<dbReference type="Proteomes" id="UP001159364">
    <property type="component" value="Linkage Group LG04"/>
</dbReference>
<dbReference type="GO" id="GO:0005802">
    <property type="term" value="C:trans-Golgi network"/>
    <property type="evidence" value="ECO:0007669"/>
    <property type="project" value="TreeGrafter"/>
</dbReference>
<keyword evidence="1" id="KW-0472">Membrane</keyword>
<feature type="transmembrane region" description="Helical" evidence="1">
    <location>
        <begin position="83"/>
        <end position="108"/>
    </location>
</feature>
<dbReference type="GO" id="GO:0005789">
    <property type="term" value="C:endoplasmic reticulum membrane"/>
    <property type="evidence" value="ECO:0007669"/>
    <property type="project" value="TreeGrafter"/>
</dbReference>
<dbReference type="EMBL" id="JAIWQS010000004">
    <property type="protein sequence ID" value="KAJ8769052.1"/>
    <property type="molecule type" value="Genomic_DNA"/>
</dbReference>
<organism evidence="2 3">
    <name type="scientific">Erythroxylum novogranatense</name>
    <dbReference type="NCBI Taxonomy" id="1862640"/>
    <lineage>
        <taxon>Eukaryota</taxon>
        <taxon>Viridiplantae</taxon>
        <taxon>Streptophyta</taxon>
        <taxon>Embryophyta</taxon>
        <taxon>Tracheophyta</taxon>
        <taxon>Spermatophyta</taxon>
        <taxon>Magnoliopsida</taxon>
        <taxon>eudicotyledons</taxon>
        <taxon>Gunneridae</taxon>
        <taxon>Pentapetalae</taxon>
        <taxon>rosids</taxon>
        <taxon>fabids</taxon>
        <taxon>Malpighiales</taxon>
        <taxon>Erythroxylaceae</taxon>
        <taxon>Erythroxylum</taxon>
    </lineage>
</organism>
<evidence type="ECO:0000313" key="3">
    <source>
        <dbReference type="Proteomes" id="UP001159364"/>
    </source>
</evidence>
<dbReference type="AlphaFoldDB" id="A0AAV8TQ99"/>
<evidence type="ECO:0000313" key="2">
    <source>
        <dbReference type="EMBL" id="KAJ8769052.1"/>
    </source>
</evidence>
<reference evidence="2 3" key="1">
    <citation type="submission" date="2021-09" db="EMBL/GenBank/DDBJ databases">
        <title>Genomic insights and catalytic innovation underlie evolution of tropane alkaloids biosynthesis.</title>
        <authorList>
            <person name="Wang Y.-J."/>
            <person name="Tian T."/>
            <person name="Huang J.-P."/>
            <person name="Huang S.-X."/>
        </authorList>
    </citation>
    <scope>NUCLEOTIDE SEQUENCE [LARGE SCALE GENOMIC DNA]</scope>
    <source>
        <strain evidence="2">KIB-2018</strain>
        <tissue evidence="2">Leaf</tissue>
    </source>
</reference>
<accession>A0AAV8TQ99</accession>
<name>A0AAV8TQ99_9ROSI</name>
<dbReference type="GO" id="GO:0045140">
    <property type="term" value="F:inositol phosphoceramide synthase activity"/>
    <property type="evidence" value="ECO:0007669"/>
    <property type="project" value="TreeGrafter"/>
</dbReference>
<keyword evidence="1" id="KW-1133">Transmembrane helix</keyword>
<proteinExistence type="predicted"/>
<evidence type="ECO:0000256" key="1">
    <source>
        <dbReference type="SAM" id="Phobius"/>
    </source>
</evidence>
<dbReference type="GO" id="GO:0046513">
    <property type="term" value="P:ceramide biosynthetic process"/>
    <property type="evidence" value="ECO:0007669"/>
    <property type="project" value="TreeGrafter"/>
</dbReference>
<dbReference type="GO" id="GO:0005886">
    <property type="term" value="C:plasma membrane"/>
    <property type="evidence" value="ECO:0007669"/>
    <property type="project" value="TreeGrafter"/>
</dbReference>
<comment type="caution">
    <text evidence="2">The sequence shown here is derived from an EMBL/GenBank/DDBJ whole genome shotgun (WGS) entry which is preliminary data.</text>
</comment>
<keyword evidence="3" id="KW-1185">Reference proteome</keyword>
<dbReference type="PANTHER" id="PTHR21290:SF50">
    <property type="entry name" value="SPHINGOMYELIN SYNTHASE-LIKE DOMAIN-CONTAINING PROTEIN"/>
    <property type="match status" value="1"/>
</dbReference>
<sequence length="170" mass="19077">MSAYVDHEASKLCRKFCSEFSIEISLVAENWKLLLAGIAFQYIHGLAAHGIHYLHRPGPLLRDTGFFLLPELGQDKAYVSETLFAFIFCSFALANCLINVAGLASYFLSSVSWLPDARIVVFQSCIFMKQLDRVGLFIPSFFRTKDLYSSHLVQGSCLFSGMPCSTKEQK</sequence>